<evidence type="ECO:0000256" key="13">
    <source>
        <dbReference type="ARBA" id="ARBA00052976"/>
    </source>
</evidence>
<evidence type="ECO:0000256" key="5">
    <source>
        <dbReference type="ARBA" id="ARBA00008324"/>
    </source>
</evidence>
<evidence type="ECO:0000256" key="4">
    <source>
        <dbReference type="ARBA" id="ARBA00004514"/>
    </source>
</evidence>
<comment type="similarity">
    <text evidence="5">Belongs to the thioesterase PaaI family.</text>
</comment>
<dbReference type="InterPro" id="IPR039298">
    <property type="entry name" value="ACOT13"/>
</dbReference>
<comment type="subcellular location">
    <subcellularLocation>
        <location evidence="3">Cytoplasm</location>
        <location evidence="3">Cytoskeleton</location>
        <location evidence="3">Spindle</location>
    </subcellularLocation>
    <subcellularLocation>
        <location evidence="4">Cytoplasm</location>
        <location evidence="4">Cytosol</location>
    </subcellularLocation>
    <subcellularLocation>
        <location evidence="2">Mitochondrion</location>
    </subcellularLocation>
    <subcellularLocation>
        <location evidence="1">Nucleus</location>
    </subcellularLocation>
</comment>
<feature type="region of interest" description="Disordered" evidence="19">
    <location>
        <begin position="144"/>
        <end position="163"/>
    </location>
</feature>
<dbReference type="InterPro" id="IPR003736">
    <property type="entry name" value="PAAI_dom"/>
</dbReference>
<evidence type="ECO:0000256" key="2">
    <source>
        <dbReference type="ARBA" id="ARBA00004173"/>
    </source>
</evidence>
<dbReference type="AlphaFoldDB" id="A0A1Y2EWT6"/>
<evidence type="ECO:0000256" key="6">
    <source>
        <dbReference type="ARBA" id="ARBA00022490"/>
    </source>
</evidence>
<dbReference type="OrthoDB" id="46529at2759"/>
<dbReference type="NCBIfam" id="TIGR00369">
    <property type="entry name" value="unchar_dom_1"/>
    <property type="match status" value="1"/>
</dbReference>
<comment type="catalytic activity">
    <reaction evidence="13">
        <text>a fatty acyl-CoA + H2O = a fatty acid + CoA + H(+)</text>
        <dbReference type="Rhea" id="RHEA:16781"/>
        <dbReference type="ChEBI" id="CHEBI:15377"/>
        <dbReference type="ChEBI" id="CHEBI:15378"/>
        <dbReference type="ChEBI" id="CHEBI:28868"/>
        <dbReference type="ChEBI" id="CHEBI:57287"/>
        <dbReference type="ChEBI" id="CHEBI:77636"/>
    </reaction>
    <physiologicalReaction direction="left-to-right" evidence="13">
        <dbReference type="Rhea" id="RHEA:16782"/>
    </physiologicalReaction>
</comment>
<keyword evidence="22" id="KW-1185">Reference proteome</keyword>
<dbReference type="GO" id="GO:0005819">
    <property type="term" value="C:spindle"/>
    <property type="evidence" value="ECO:0007669"/>
    <property type="project" value="UniProtKB-SubCell"/>
</dbReference>
<protein>
    <recommendedName>
        <fullName evidence="16">Acyl-coenzyme A thioesterase 13</fullName>
    </recommendedName>
    <alternativeName>
        <fullName evidence="17">Hotdog-fold thioesterase superfamily member 2</fullName>
    </alternativeName>
    <alternativeName>
        <fullName evidence="18">Thioesterase superfamily member 2</fullName>
    </alternativeName>
</protein>
<organism evidence="21 22">
    <name type="scientific">Leucosporidium creatinivorum</name>
    <dbReference type="NCBI Taxonomy" id="106004"/>
    <lineage>
        <taxon>Eukaryota</taxon>
        <taxon>Fungi</taxon>
        <taxon>Dikarya</taxon>
        <taxon>Basidiomycota</taxon>
        <taxon>Pucciniomycotina</taxon>
        <taxon>Microbotryomycetes</taxon>
        <taxon>Leucosporidiales</taxon>
        <taxon>Leucosporidium</taxon>
    </lineage>
</organism>
<dbReference type="SUPFAM" id="SSF54637">
    <property type="entry name" value="Thioesterase/thiol ester dehydrase-isomerase"/>
    <property type="match status" value="1"/>
</dbReference>
<comment type="subunit">
    <text evidence="15">Homotetramer. Interacts with PCTP.</text>
</comment>
<feature type="domain" description="Thioesterase" evidence="20">
    <location>
        <begin position="54"/>
        <end position="127"/>
    </location>
</feature>
<evidence type="ECO:0000256" key="10">
    <source>
        <dbReference type="ARBA" id="ARBA00023128"/>
    </source>
</evidence>
<keyword evidence="9" id="KW-0443">Lipid metabolism</keyword>
<dbReference type="STRING" id="106004.A0A1Y2EWT6"/>
<dbReference type="GO" id="GO:0005739">
    <property type="term" value="C:mitochondrion"/>
    <property type="evidence" value="ECO:0007669"/>
    <property type="project" value="UniProtKB-SubCell"/>
</dbReference>
<evidence type="ECO:0000256" key="3">
    <source>
        <dbReference type="ARBA" id="ARBA00004186"/>
    </source>
</evidence>
<dbReference type="PANTHER" id="PTHR21660:SF1">
    <property type="entry name" value="ACYL-COENZYME A THIOESTERASE 13"/>
    <property type="match status" value="1"/>
</dbReference>
<evidence type="ECO:0000256" key="1">
    <source>
        <dbReference type="ARBA" id="ARBA00004123"/>
    </source>
</evidence>
<evidence type="ECO:0000256" key="16">
    <source>
        <dbReference type="ARBA" id="ARBA00067273"/>
    </source>
</evidence>
<evidence type="ECO:0000256" key="15">
    <source>
        <dbReference type="ARBA" id="ARBA00064709"/>
    </source>
</evidence>
<dbReference type="FunFam" id="3.10.129.10:FF:000021">
    <property type="entry name" value="Acyl-coenzyme A thioesterase 13"/>
    <property type="match status" value="1"/>
</dbReference>
<reference evidence="21 22" key="1">
    <citation type="submission" date="2016-07" db="EMBL/GenBank/DDBJ databases">
        <title>Pervasive Adenine N6-methylation of Active Genes in Fungi.</title>
        <authorList>
            <consortium name="DOE Joint Genome Institute"/>
            <person name="Mondo S.J."/>
            <person name="Dannebaum R.O."/>
            <person name="Kuo R.C."/>
            <person name="Labutti K."/>
            <person name="Haridas S."/>
            <person name="Kuo A."/>
            <person name="Salamov A."/>
            <person name="Ahrendt S.R."/>
            <person name="Lipzen A."/>
            <person name="Sullivan W."/>
            <person name="Andreopoulos W.B."/>
            <person name="Clum A."/>
            <person name="Lindquist E."/>
            <person name="Daum C."/>
            <person name="Ramamoorthy G.K."/>
            <person name="Gryganskyi A."/>
            <person name="Culley D."/>
            <person name="Magnuson J.K."/>
            <person name="James T.Y."/>
            <person name="O'Malley M.A."/>
            <person name="Stajich J.E."/>
            <person name="Spatafora J.W."/>
            <person name="Visel A."/>
            <person name="Grigoriev I.V."/>
        </authorList>
    </citation>
    <scope>NUCLEOTIDE SEQUENCE [LARGE SCALE GENOMIC DNA]</scope>
    <source>
        <strain evidence="21 22">62-1032</strain>
    </source>
</reference>
<sequence length="163" mass="17619">MAASKRFTSRVWEAFRSNGGHDANCFGHFKVLDAKPGWVKGSMVVEKHQVNRLGSLHGGVTASLVDTVGSLSLSTKGLWMTGVSTDIGVTYVRAALLGEEVLLRGEVVGQGKTLAYTRIEMTSAKTGKLLAFGTHTKSIQQALKSPENVRFDEEGERELPKEA</sequence>
<keyword evidence="10" id="KW-0496">Mitochondrion</keyword>
<evidence type="ECO:0000256" key="9">
    <source>
        <dbReference type="ARBA" id="ARBA00023098"/>
    </source>
</evidence>
<dbReference type="Proteomes" id="UP000193467">
    <property type="component" value="Unassembled WGS sequence"/>
</dbReference>
<evidence type="ECO:0000313" key="22">
    <source>
        <dbReference type="Proteomes" id="UP000193467"/>
    </source>
</evidence>
<dbReference type="GO" id="GO:0047617">
    <property type="term" value="F:fatty acyl-CoA hydrolase activity"/>
    <property type="evidence" value="ECO:0007669"/>
    <property type="project" value="InterPro"/>
</dbReference>
<evidence type="ECO:0000256" key="7">
    <source>
        <dbReference type="ARBA" id="ARBA00022801"/>
    </source>
</evidence>
<comment type="caution">
    <text evidence="21">The sequence shown here is derived from an EMBL/GenBank/DDBJ whole genome shotgun (WGS) entry which is preliminary data.</text>
</comment>
<dbReference type="GO" id="GO:0005829">
    <property type="term" value="C:cytosol"/>
    <property type="evidence" value="ECO:0007669"/>
    <property type="project" value="UniProtKB-SubCell"/>
</dbReference>
<evidence type="ECO:0000256" key="17">
    <source>
        <dbReference type="ARBA" id="ARBA00081533"/>
    </source>
</evidence>
<dbReference type="FunCoup" id="A0A1Y2EWT6">
    <property type="interactions" value="67"/>
</dbReference>
<comment type="function">
    <text evidence="14">Catalyzes the hydrolysis of acyl-CoAs into free fatty acids and coenzyme A (CoASH), regulating their respective intracellular levels. Has acyl-CoA thioesterase activity towards medium (C12) and long-chain (C18) fatty acyl-CoA substrates. Can also hydrolyze 3-hydroxyphenylacetyl-CoA and 3,4-dihydroxyphenylacetyl-CoA (in vitro). May play a role in controlling adaptive thermogenesis.</text>
</comment>
<dbReference type="PANTHER" id="PTHR21660">
    <property type="entry name" value="THIOESTERASE SUPERFAMILY MEMBER-RELATED"/>
    <property type="match status" value="1"/>
</dbReference>
<keyword evidence="12" id="KW-0539">Nucleus</keyword>
<keyword evidence="8" id="KW-0007">Acetylation</keyword>
<dbReference type="InParanoid" id="A0A1Y2EWT6"/>
<dbReference type="Gene3D" id="3.10.129.10">
    <property type="entry name" value="Hotdog Thioesterase"/>
    <property type="match status" value="1"/>
</dbReference>
<dbReference type="GO" id="GO:0016853">
    <property type="term" value="F:isomerase activity"/>
    <property type="evidence" value="ECO:0007669"/>
    <property type="project" value="UniProtKB-KW"/>
</dbReference>
<evidence type="ECO:0000256" key="18">
    <source>
        <dbReference type="ARBA" id="ARBA00083956"/>
    </source>
</evidence>
<dbReference type="InterPro" id="IPR029069">
    <property type="entry name" value="HotDog_dom_sf"/>
</dbReference>
<dbReference type="GO" id="GO:0005634">
    <property type="term" value="C:nucleus"/>
    <property type="evidence" value="ECO:0007669"/>
    <property type="project" value="UniProtKB-SubCell"/>
</dbReference>
<dbReference type="CDD" id="cd03443">
    <property type="entry name" value="PaaI_thioesterase"/>
    <property type="match status" value="1"/>
</dbReference>
<dbReference type="EMBL" id="MCGR01000036">
    <property type="protein sequence ID" value="ORY75957.1"/>
    <property type="molecule type" value="Genomic_DNA"/>
</dbReference>
<accession>A0A1Y2EWT6</accession>
<evidence type="ECO:0000256" key="19">
    <source>
        <dbReference type="SAM" id="MobiDB-lite"/>
    </source>
</evidence>
<keyword evidence="21" id="KW-0413">Isomerase</keyword>
<name>A0A1Y2EWT6_9BASI</name>
<keyword evidence="6" id="KW-0963">Cytoplasm</keyword>
<feature type="compositionally biased region" description="Basic and acidic residues" evidence="19">
    <location>
        <begin position="147"/>
        <end position="163"/>
    </location>
</feature>
<evidence type="ECO:0000313" key="21">
    <source>
        <dbReference type="EMBL" id="ORY75957.1"/>
    </source>
</evidence>
<dbReference type="Pfam" id="PF03061">
    <property type="entry name" value="4HBT"/>
    <property type="match status" value="1"/>
</dbReference>
<keyword evidence="11" id="KW-0206">Cytoskeleton</keyword>
<evidence type="ECO:0000256" key="14">
    <source>
        <dbReference type="ARBA" id="ARBA00058205"/>
    </source>
</evidence>
<gene>
    <name evidence="21" type="ORF">BCR35DRAFT_292726</name>
</gene>
<dbReference type="InterPro" id="IPR006683">
    <property type="entry name" value="Thioestr_dom"/>
</dbReference>
<evidence type="ECO:0000256" key="8">
    <source>
        <dbReference type="ARBA" id="ARBA00022990"/>
    </source>
</evidence>
<dbReference type="GO" id="GO:0006629">
    <property type="term" value="P:lipid metabolic process"/>
    <property type="evidence" value="ECO:0007669"/>
    <property type="project" value="UniProtKB-KW"/>
</dbReference>
<evidence type="ECO:0000259" key="20">
    <source>
        <dbReference type="Pfam" id="PF03061"/>
    </source>
</evidence>
<evidence type="ECO:0000256" key="11">
    <source>
        <dbReference type="ARBA" id="ARBA00023212"/>
    </source>
</evidence>
<keyword evidence="7" id="KW-0378">Hydrolase</keyword>
<evidence type="ECO:0000256" key="12">
    <source>
        <dbReference type="ARBA" id="ARBA00023242"/>
    </source>
</evidence>
<proteinExistence type="inferred from homology"/>